<evidence type="ECO:0000313" key="2">
    <source>
        <dbReference type="Proteomes" id="UP000186817"/>
    </source>
</evidence>
<sequence length="197" mass="21486">MQHGLGVEHMLRALRGKRQRALDGRVVRPSPTMVPCMQVVNQQPQEPIAAAVQIVPEKAPVRESSAMSETTAGDEYGTFDARAGGPFNLPRVRVNAAYNSVLTGLGVASSGPVNYTYLWALAWSNFGLAMLARCPEFSCDWVSPVGPPGAASTRMNWPLAASMLKFRMATLRLASLRCGCVWRAAELQNQYWSECSL</sequence>
<accession>A0A1Q9EE93</accession>
<proteinExistence type="predicted"/>
<dbReference type="Proteomes" id="UP000186817">
    <property type="component" value="Unassembled WGS sequence"/>
</dbReference>
<dbReference type="EMBL" id="LSRX01000177">
    <property type="protein sequence ID" value="OLQ05721.1"/>
    <property type="molecule type" value="Genomic_DNA"/>
</dbReference>
<name>A0A1Q9EE93_SYMMI</name>
<comment type="caution">
    <text evidence="1">The sequence shown here is derived from an EMBL/GenBank/DDBJ whole genome shotgun (WGS) entry which is preliminary data.</text>
</comment>
<protein>
    <submittedName>
        <fullName evidence="1">Uncharacterized protein</fullName>
    </submittedName>
</protein>
<gene>
    <name evidence="1" type="ORF">AK812_SmicGene11054</name>
</gene>
<evidence type="ECO:0000313" key="1">
    <source>
        <dbReference type="EMBL" id="OLQ05721.1"/>
    </source>
</evidence>
<dbReference type="AlphaFoldDB" id="A0A1Q9EE93"/>
<reference evidence="1 2" key="1">
    <citation type="submission" date="2016-02" db="EMBL/GenBank/DDBJ databases">
        <title>Genome analysis of coral dinoflagellate symbionts highlights evolutionary adaptations to a symbiotic lifestyle.</title>
        <authorList>
            <person name="Aranda M."/>
            <person name="Li Y."/>
            <person name="Liew Y.J."/>
            <person name="Baumgarten S."/>
            <person name="Simakov O."/>
            <person name="Wilson M."/>
            <person name="Piel J."/>
            <person name="Ashoor H."/>
            <person name="Bougouffa S."/>
            <person name="Bajic V.B."/>
            <person name="Ryu T."/>
            <person name="Ravasi T."/>
            <person name="Bayer T."/>
            <person name="Micklem G."/>
            <person name="Kim H."/>
            <person name="Bhak J."/>
            <person name="Lajeunesse T.C."/>
            <person name="Voolstra C.R."/>
        </authorList>
    </citation>
    <scope>NUCLEOTIDE SEQUENCE [LARGE SCALE GENOMIC DNA]</scope>
    <source>
        <strain evidence="1 2">CCMP2467</strain>
    </source>
</reference>
<organism evidence="1 2">
    <name type="scientific">Symbiodinium microadriaticum</name>
    <name type="common">Dinoflagellate</name>
    <name type="synonym">Zooxanthella microadriatica</name>
    <dbReference type="NCBI Taxonomy" id="2951"/>
    <lineage>
        <taxon>Eukaryota</taxon>
        <taxon>Sar</taxon>
        <taxon>Alveolata</taxon>
        <taxon>Dinophyceae</taxon>
        <taxon>Suessiales</taxon>
        <taxon>Symbiodiniaceae</taxon>
        <taxon>Symbiodinium</taxon>
    </lineage>
</organism>
<keyword evidence="2" id="KW-1185">Reference proteome</keyword>